<evidence type="ECO:0000313" key="2">
    <source>
        <dbReference type="Proteomes" id="UP000284322"/>
    </source>
</evidence>
<proteinExistence type="predicted"/>
<dbReference type="EMBL" id="RAHJ01000022">
    <property type="protein sequence ID" value="RJX65654.1"/>
    <property type="molecule type" value="Genomic_DNA"/>
</dbReference>
<evidence type="ECO:0000313" key="1">
    <source>
        <dbReference type="EMBL" id="RJX65654.1"/>
    </source>
</evidence>
<protein>
    <recommendedName>
        <fullName evidence="3">DUF3617 family protein</fullName>
    </recommendedName>
</protein>
<dbReference type="Pfam" id="PF12276">
    <property type="entry name" value="DUF3617"/>
    <property type="match status" value="1"/>
</dbReference>
<reference evidence="1 2" key="1">
    <citation type="submission" date="2018-09" db="EMBL/GenBank/DDBJ databases">
        <title>Altererythrobacter sp.Ery1 and Ery12, the genome sequencing of novel strains in genus Alterythrobacter.</title>
        <authorList>
            <person name="Cheng H."/>
            <person name="Wu Y.-H."/>
            <person name="Fang C."/>
            <person name="Xu X.-W."/>
        </authorList>
    </citation>
    <scope>NUCLEOTIDE SEQUENCE [LARGE SCALE GENOMIC DNA]</scope>
    <source>
        <strain evidence="1 2">Ery12</strain>
    </source>
</reference>
<dbReference type="OrthoDB" id="7595119at2"/>
<gene>
    <name evidence="1" type="ORF">D6858_15265</name>
</gene>
<sequence length="128" mass="13739">MFIGAALLAGGGVLTPAAAEAPALTMLDNLTPGNWELRDRKSGEVRQLCLKNGRDLIQIKHRQPPCNRFVVDNGASSVTVQYTCRGNGYGRTTIRSETPTLVQVATQGIADGRPFDLAIEGRRTGACR</sequence>
<dbReference type="InterPro" id="IPR022061">
    <property type="entry name" value="DUF3617"/>
</dbReference>
<dbReference type="RefSeq" id="WP_120112590.1">
    <property type="nucleotide sequence ID" value="NZ_RAHJ01000022.1"/>
</dbReference>
<name>A0A419QYA3_9SPHN</name>
<dbReference type="Proteomes" id="UP000284322">
    <property type="component" value="Unassembled WGS sequence"/>
</dbReference>
<dbReference type="AlphaFoldDB" id="A0A419QYA3"/>
<organism evidence="1 2">
    <name type="scientific">Tsuneonella suprasediminis</name>
    <dbReference type="NCBI Taxonomy" id="2306996"/>
    <lineage>
        <taxon>Bacteria</taxon>
        <taxon>Pseudomonadati</taxon>
        <taxon>Pseudomonadota</taxon>
        <taxon>Alphaproteobacteria</taxon>
        <taxon>Sphingomonadales</taxon>
        <taxon>Erythrobacteraceae</taxon>
        <taxon>Tsuneonella</taxon>
    </lineage>
</organism>
<comment type="caution">
    <text evidence="1">The sequence shown here is derived from an EMBL/GenBank/DDBJ whole genome shotgun (WGS) entry which is preliminary data.</text>
</comment>
<accession>A0A419QYA3</accession>
<evidence type="ECO:0008006" key="3">
    <source>
        <dbReference type="Google" id="ProtNLM"/>
    </source>
</evidence>
<keyword evidence="2" id="KW-1185">Reference proteome</keyword>